<reference evidence="1 2" key="1">
    <citation type="journal article" date="2016" name="Nat. Commun.">
        <title>Thousands of microbial genomes shed light on interconnected biogeochemical processes in an aquifer system.</title>
        <authorList>
            <person name="Anantharaman K."/>
            <person name="Brown C.T."/>
            <person name="Hug L.A."/>
            <person name="Sharon I."/>
            <person name="Castelle C.J."/>
            <person name="Probst A.J."/>
            <person name="Thomas B.C."/>
            <person name="Singh A."/>
            <person name="Wilkins M.J."/>
            <person name="Karaoz U."/>
            <person name="Brodie E.L."/>
            <person name="Williams K.H."/>
            <person name="Hubbard S.S."/>
            <person name="Banfield J.F."/>
        </authorList>
    </citation>
    <scope>NUCLEOTIDE SEQUENCE [LARGE SCALE GENOMIC DNA]</scope>
</reference>
<dbReference type="InterPro" id="IPR011990">
    <property type="entry name" value="TPR-like_helical_dom_sf"/>
</dbReference>
<dbReference type="Proteomes" id="UP000178894">
    <property type="component" value="Unassembled WGS sequence"/>
</dbReference>
<proteinExistence type="predicted"/>
<organism evidence="1 2">
    <name type="scientific">Candidatus Giovannonibacteria bacterium RIFCSPLOWO2_12_FULL_44_15</name>
    <dbReference type="NCBI Taxonomy" id="1798364"/>
    <lineage>
        <taxon>Bacteria</taxon>
        <taxon>Candidatus Giovannoniibacteriota</taxon>
    </lineage>
</organism>
<protein>
    <recommendedName>
        <fullName evidence="3">MalT-like TPR region domain-containing protein</fullName>
    </recommendedName>
</protein>
<sequence>MGSFKTETKKSEHPTVSLINQLCDAQSFTGHLGAISMARKHVKYARKKHGHQKELLKSLNLLSGVYSRAFAYMTKSLIRRIYLIKAIRIQKKLDKYEKEFSPRMLYTRARIFFLAGMHKEALALTNTILAKRDISASLRAISLINAAQCLEKEGEIAEACRHYVDANELAGSVNIETRMRIFRACAEHLSAWGDRVLALNFFERAEKLALSGKGKLLFVEAERIRRLSKELESETGAVREVKT</sequence>
<dbReference type="AlphaFoldDB" id="A0A1F5Y008"/>
<evidence type="ECO:0000313" key="2">
    <source>
        <dbReference type="Proteomes" id="UP000178894"/>
    </source>
</evidence>
<dbReference type="Gene3D" id="1.25.40.10">
    <property type="entry name" value="Tetratricopeptide repeat domain"/>
    <property type="match status" value="1"/>
</dbReference>
<comment type="caution">
    <text evidence="1">The sequence shown here is derived from an EMBL/GenBank/DDBJ whole genome shotgun (WGS) entry which is preliminary data.</text>
</comment>
<gene>
    <name evidence="1" type="ORF">A3G54_00115</name>
</gene>
<evidence type="ECO:0000313" key="1">
    <source>
        <dbReference type="EMBL" id="OGF93380.1"/>
    </source>
</evidence>
<dbReference type="EMBL" id="MFIQ01000020">
    <property type="protein sequence ID" value="OGF93380.1"/>
    <property type="molecule type" value="Genomic_DNA"/>
</dbReference>
<evidence type="ECO:0008006" key="3">
    <source>
        <dbReference type="Google" id="ProtNLM"/>
    </source>
</evidence>
<accession>A0A1F5Y008</accession>
<name>A0A1F5Y008_9BACT</name>
<dbReference type="SUPFAM" id="SSF48452">
    <property type="entry name" value="TPR-like"/>
    <property type="match status" value="1"/>
</dbReference>